<accession>A0AAP0CR73</accession>
<dbReference type="GO" id="GO:0005673">
    <property type="term" value="C:transcription factor TFIIE complex"/>
    <property type="evidence" value="ECO:0007669"/>
    <property type="project" value="InterPro"/>
</dbReference>
<evidence type="ECO:0000313" key="2">
    <source>
        <dbReference type="EMBL" id="KAK9058895.1"/>
    </source>
</evidence>
<evidence type="ECO:0000259" key="1">
    <source>
        <dbReference type="Pfam" id="PF18121"/>
    </source>
</evidence>
<reference evidence="2 3" key="1">
    <citation type="submission" date="2024-04" db="EMBL/GenBank/DDBJ databases">
        <title>The reference genome of an endangered Asteraceae, Deinandra increscens subsp. villosa, native to the Central Coast of California.</title>
        <authorList>
            <person name="Guilliams M."/>
            <person name="Hasenstab-Lehman K."/>
            <person name="Meyer R."/>
            <person name="Mcevoy S."/>
        </authorList>
    </citation>
    <scope>NUCLEOTIDE SEQUENCE [LARGE SCALE GENOMIC DNA]</scope>
    <source>
        <tissue evidence="2">Leaf</tissue>
    </source>
</reference>
<dbReference type="GO" id="GO:0001097">
    <property type="term" value="F:TFIIH-class transcription factor complex binding"/>
    <property type="evidence" value="ECO:0007669"/>
    <property type="project" value="TreeGrafter"/>
</dbReference>
<dbReference type="PANTHER" id="PTHR12716:SF8">
    <property type="entry name" value="TRANSCRIPTION INITIATION FACTOR IIE SUBUNIT BETA"/>
    <property type="match status" value="1"/>
</dbReference>
<dbReference type="Pfam" id="PF18121">
    <property type="entry name" value="TFA2_Winged_2"/>
    <property type="match status" value="1"/>
</dbReference>
<proteinExistence type="predicted"/>
<sequence>MGRPTYTATPTPGSIKFEFRTPGFRPVVRYISNAPSNPRAPETRRILDLLRESRPQSFTVEQVNEACNVDVIDDTLLFTSLWEHPNVHIDEKRFSYTSNYNVRDRAELVKLLQGSPDGVRFRDLTAEYKTVKKDLQDLKDSGHIWMIRTDDLVVYPTYAGREVPPISVDDELKKLFWSIELPANMPDIHGTKTAKRRKRMAQKNDNILNKADEDKNNNKKKKIDITVDKTYHQC</sequence>
<name>A0AAP0CR73_9ASTR</name>
<organism evidence="2 3">
    <name type="scientific">Deinandra increscens subsp. villosa</name>
    <dbReference type="NCBI Taxonomy" id="3103831"/>
    <lineage>
        <taxon>Eukaryota</taxon>
        <taxon>Viridiplantae</taxon>
        <taxon>Streptophyta</taxon>
        <taxon>Embryophyta</taxon>
        <taxon>Tracheophyta</taxon>
        <taxon>Spermatophyta</taxon>
        <taxon>Magnoliopsida</taxon>
        <taxon>eudicotyledons</taxon>
        <taxon>Gunneridae</taxon>
        <taxon>Pentapetalae</taxon>
        <taxon>asterids</taxon>
        <taxon>campanulids</taxon>
        <taxon>Asterales</taxon>
        <taxon>Asteraceae</taxon>
        <taxon>Asteroideae</taxon>
        <taxon>Heliantheae alliance</taxon>
        <taxon>Madieae</taxon>
        <taxon>Madiinae</taxon>
        <taxon>Deinandra</taxon>
    </lineage>
</organism>
<dbReference type="AlphaFoldDB" id="A0AAP0CR73"/>
<dbReference type="GO" id="GO:0006367">
    <property type="term" value="P:transcription initiation at RNA polymerase II promoter"/>
    <property type="evidence" value="ECO:0007669"/>
    <property type="project" value="InterPro"/>
</dbReference>
<dbReference type="InterPro" id="IPR016656">
    <property type="entry name" value="TFIIE-bsu"/>
</dbReference>
<dbReference type="Proteomes" id="UP001408789">
    <property type="component" value="Unassembled WGS sequence"/>
</dbReference>
<comment type="caution">
    <text evidence="2">The sequence shown here is derived from an EMBL/GenBank/DDBJ whole genome shotgun (WGS) entry which is preliminary data.</text>
</comment>
<dbReference type="InterPro" id="IPR040501">
    <property type="entry name" value="TFA2_Winged_2"/>
</dbReference>
<keyword evidence="3" id="KW-1185">Reference proteome</keyword>
<evidence type="ECO:0000313" key="3">
    <source>
        <dbReference type="Proteomes" id="UP001408789"/>
    </source>
</evidence>
<feature type="domain" description="TFA2 Winged helix" evidence="1">
    <location>
        <begin position="103"/>
        <end position="150"/>
    </location>
</feature>
<protein>
    <recommendedName>
        <fullName evidence="1">TFA2 Winged helix domain-containing protein</fullName>
    </recommendedName>
</protein>
<dbReference type="PANTHER" id="PTHR12716">
    <property type="entry name" value="TRANSCRIPTION INITIATION FACTOR IIE, BETA SUBUNIT"/>
    <property type="match status" value="1"/>
</dbReference>
<gene>
    <name evidence="2" type="ORF">SSX86_023739</name>
</gene>
<dbReference type="EMBL" id="JBCNJP010000023">
    <property type="protein sequence ID" value="KAK9058895.1"/>
    <property type="molecule type" value="Genomic_DNA"/>
</dbReference>